<name>Q20093_CAEEL</name>
<dbReference type="GeneID" id="185341"/>
<keyword evidence="1" id="KW-0732">Signal</keyword>
<dbReference type="Pfam" id="PF05912">
    <property type="entry name" value="DUF870"/>
    <property type="match status" value="1"/>
</dbReference>
<dbReference type="OrthoDB" id="5906861at2759"/>
<evidence type="ECO:0000313" key="3">
    <source>
        <dbReference type="Proteomes" id="UP000001940"/>
    </source>
</evidence>
<dbReference type="HOGENOM" id="CLU_157466_0_0_1"/>
<dbReference type="UCSC" id="F36A4.4">
    <property type="organism name" value="c. elegans"/>
</dbReference>
<dbReference type="KEGG" id="cel:CELE_F36A4.4"/>
<dbReference type="Bgee" id="WBGene00018083">
    <property type="expression patterns" value="Expressed in adult organism and 1 other cell type or tissue"/>
</dbReference>
<gene>
    <name evidence="2" type="ORF">CELE_F36A4.4</name>
    <name evidence="2 4" type="ORF">F36A4.4</name>
</gene>
<dbReference type="InParanoid" id="Q20093"/>
<organism evidence="2 3">
    <name type="scientific">Caenorhabditis elegans</name>
    <dbReference type="NCBI Taxonomy" id="6239"/>
    <lineage>
        <taxon>Eukaryota</taxon>
        <taxon>Metazoa</taxon>
        <taxon>Ecdysozoa</taxon>
        <taxon>Nematoda</taxon>
        <taxon>Chromadorea</taxon>
        <taxon>Rhabditida</taxon>
        <taxon>Rhabditina</taxon>
        <taxon>Rhabditomorpha</taxon>
        <taxon>Rhabditoidea</taxon>
        <taxon>Rhabditidae</taxon>
        <taxon>Peloderinae</taxon>
        <taxon>Caenorhabditis</taxon>
    </lineage>
</organism>
<reference evidence="2 3" key="1">
    <citation type="journal article" date="1998" name="Science">
        <title>Genome sequence of the nematode C. elegans: a platform for investigating biology.</title>
        <authorList>
            <consortium name="The C. elegans sequencing consortium"/>
            <person name="Sulson J.E."/>
            <person name="Waterston R."/>
        </authorList>
    </citation>
    <scope>NUCLEOTIDE SEQUENCE [LARGE SCALE GENOMIC DNA]</scope>
    <source>
        <strain evidence="2 3">Bristol N2</strain>
    </source>
</reference>
<dbReference type="PhylomeDB" id="Q20093"/>
<dbReference type="EMBL" id="BX284604">
    <property type="protein sequence ID" value="CCD69525.1"/>
    <property type="molecule type" value="Genomic_DNA"/>
</dbReference>
<dbReference type="FunCoup" id="Q20093">
    <property type="interactions" value="226"/>
</dbReference>
<dbReference type="CTD" id="185341"/>
<proteinExistence type="evidence at protein level"/>
<dbReference type="InterPro" id="IPR008588">
    <property type="entry name" value="DUF870_CAE_spp"/>
</dbReference>
<feature type="chain" id="PRO_5004199197" evidence="1">
    <location>
        <begin position="18"/>
        <end position="137"/>
    </location>
</feature>
<accession>Q20093</accession>
<dbReference type="WormBase" id="F36A4.4">
    <property type="protein sequence ID" value="CE07180"/>
    <property type="gene ID" value="WBGene00018083"/>
</dbReference>
<dbReference type="Proteomes" id="UP000001940">
    <property type="component" value="Chromosome IV"/>
</dbReference>
<dbReference type="PaxDb" id="6239-F36A4.4"/>
<evidence type="ECO:0000313" key="4">
    <source>
        <dbReference type="WormBase" id="F36A4.4"/>
    </source>
</evidence>
<dbReference type="STRING" id="6239.F36A4.4.1"/>
<dbReference type="PIR" id="T29962">
    <property type="entry name" value="T29962"/>
</dbReference>
<dbReference type="PANTHER" id="PTHR21479:SF6">
    <property type="entry name" value="MBL FOLD METALLO-HYDROLASE-RELATED"/>
    <property type="match status" value="1"/>
</dbReference>
<evidence type="ECO:0000256" key="1">
    <source>
        <dbReference type="SAM" id="SignalP"/>
    </source>
</evidence>
<dbReference type="AlphaFoldDB" id="Q20093"/>
<dbReference type="AGR" id="WB:WBGene00018083"/>
<feature type="signal peptide" evidence="1">
    <location>
        <begin position="1"/>
        <end position="17"/>
    </location>
</feature>
<dbReference type="PANTHER" id="PTHR21479">
    <property type="match status" value="1"/>
</dbReference>
<keyword evidence="5" id="KW-1267">Proteomics identification</keyword>
<evidence type="ECO:0000313" key="2">
    <source>
        <dbReference type="EMBL" id="CCD69525.1"/>
    </source>
</evidence>
<evidence type="ECO:0007829" key="5">
    <source>
        <dbReference type="PeptideAtlas" id="Q20093"/>
    </source>
</evidence>
<keyword evidence="3" id="KW-1185">Reference proteome</keyword>
<protein>
    <submittedName>
        <fullName evidence="2">TransThyretin-Related family domain</fullName>
    </submittedName>
</protein>
<sequence>MHLPTFCLVILCSLTSGIHIRFQAEIDCDIPGAYWCGELNVLEKDVIVHDLLKQDKFCTSERTKTVKYTIDAEDDFPTDNFEIFYKFNHNCSANGKTYCVKPRDHKEVDLFRPKTVYFNIEARPNAQPYRCKAPWIF</sequence>
<dbReference type="RefSeq" id="NP_500526.1">
    <property type="nucleotide sequence ID" value="NM_068125.1"/>
</dbReference>
<dbReference type="PeptideAtlas" id="Q20093"/>
<dbReference type="OMA" id="HNCSANG"/>